<dbReference type="CDD" id="cd00085">
    <property type="entry name" value="HNHc"/>
    <property type="match status" value="1"/>
</dbReference>
<sequence>LTGEDERSAAERQAEALAEVCGFVLDHGDVPHAGGGRPHLNVLVRLEDLENRCRAAVLDFGGTVAPESLRMLACDAAVVPVVLGGRGQPLDVGRLTRTIPDGLRRAVVARGGGCEFPGCGRPPSWSEVHHVLPWQEGGPTALHNLVMACRVHHRLLHHSEWIVRIRDGLPEFIPPAWIDPERRPRRKPLPHLVTAS</sequence>
<dbReference type="RefSeq" id="WP_379660066.1">
    <property type="nucleotide sequence ID" value="NZ_JBHUCP010000041.1"/>
</dbReference>
<dbReference type="InterPro" id="IPR003615">
    <property type="entry name" value="HNH_nuc"/>
</dbReference>
<comment type="similarity">
    <text evidence="1">Belongs to the Rv1128c/1148c/1588c/1702c/1945/3466 family.</text>
</comment>
<comment type="caution">
    <text evidence="3">The sequence shown here is derived from an EMBL/GenBank/DDBJ whole genome shotgun (WGS) entry which is preliminary data.</text>
</comment>
<feature type="domain" description="HNH nuclease" evidence="2">
    <location>
        <begin position="102"/>
        <end position="154"/>
    </location>
</feature>
<dbReference type="Pfam" id="PF01844">
    <property type="entry name" value="HNH"/>
    <property type="match status" value="1"/>
</dbReference>
<dbReference type="InterPro" id="IPR002711">
    <property type="entry name" value="HNH"/>
</dbReference>
<dbReference type="SMART" id="SM00507">
    <property type="entry name" value="HNHc"/>
    <property type="match status" value="1"/>
</dbReference>
<protein>
    <submittedName>
        <fullName evidence="3">DUF222 domain-containing protein</fullName>
    </submittedName>
</protein>
<evidence type="ECO:0000313" key="3">
    <source>
        <dbReference type="EMBL" id="MFD1534655.1"/>
    </source>
</evidence>
<feature type="non-terminal residue" evidence="3">
    <location>
        <position position="1"/>
    </location>
</feature>
<dbReference type="InterPro" id="IPR003870">
    <property type="entry name" value="DUF222"/>
</dbReference>
<keyword evidence="4" id="KW-1185">Reference proteome</keyword>
<evidence type="ECO:0000256" key="1">
    <source>
        <dbReference type="ARBA" id="ARBA00023450"/>
    </source>
</evidence>
<dbReference type="EMBL" id="JBHUCP010000041">
    <property type="protein sequence ID" value="MFD1534655.1"/>
    <property type="molecule type" value="Genomic_DNA"/>
</dbReference>
<reference evidence="4" key="1">
    <citation type="journal article" date="2019" name="Int. J. Syst. Evol. Microbiol.">
        <title>The Global Catalogue of Microorganisms (GCM) 10K type strain sequencing project: providing services to taxonomists for standard genome sequencing and annotation.</title>
        <authorList>
            <consortium name="The Broad Institute Genomics Platform"/>
            <consortium name="The Broad Institute Genome Sequencing Center for Infectious Disease"/>
            <person name="Wu L."/>
            <person name="Ma J."/>
        </authorList>
    </citation>
    <scope>NUCLEOTIDE SEQUENCE [LARGE SCALE GENOMIC DNA]</scope>
    <source>
        <strain evidence="4">JCM 12165</strain>
    </source>
</reference>
<evidence type="ECO:0000313" key="4">
    <source>
        <dbReference type="Proteomes" id="UP001597145"/>
    </source>
</evidence>
<gene>
    <name evidence="3" type="ORF">ACFSCY_35080</name>
</gene>
<dbReference type="Pfam" id="PF02720">
    <property type="entry name" value="DUF222"/>
    <property type="match status" value="1"/>
</dbReference>
<proteinExistence type="inferred from homology"/>
<organism evidence="3 4">
    <name type="scientific">Pseudonocardia aurantiaca</name>
    <dbReference type="NCBI Taxonomy" id="75290"/>
    <lineage>
        <taxon>Bacteria</taxon>
        <taxon>Bacillati</taxon>
        <taxon>Actinomycetota</taxon>
        <taxon>Actinomycetes</taxon>
        <taxon>Pseudonocardiales</taxon>
        <taxon>Pseudonocardiaceae</taxon>
        <taxon>Pseudonocardia</taxon>
    </lineage>
</organism>
<dbReference type="Gene3D" id="1.10.30.50">
    <property type="match status" value="1"/>
</dbReference>
<dbReference type="Proteomes" id="UP001597145">
    <property type="component" value="Unassembled WGS sequence"/>
</dbReference>
<accession>A0ABW4FVX9</accession>
<name>A0ABW4FVX9_9PSEU</name>
<evidence type="ECO:0000259" key="2">
    <source>
        <dbReference type="SMART" id="SM00507"/>
    </source>
</evidence>